<proteinExistence type="predicted"/>
<dbReference type="InterPro" id="IPR007250">
    <property type="entry name" value="HSP9_HSP12"/>
</dbReference>
<protein>
    <submittedName>
        <fullName evidence="2">Heat shock protein 9/12</fullName>
    </submittedName>
</protein>
<evidence type="ECO:0000313" key="2">
    <source>
        <dbReference type="EMBL" id="KZT59211.1"/>
    </source>
</evidence>
<organism evidence="2 3">
    <name type="scientific">Calocera cornea HHB12733</name>
    <dbReference type="NCBI Taxonomy" id="1353952"/>
    <lineage>
        <taxon>Eukaryota</taxon>
        <taxon>Fungi</taxon>
        <taxon>Dikarya</taxon>
        <taxon>Basidiomycota</taxon>
        <taxon>Agaricomycotina</taxon>
        <taxon>Dacrymycetes</taxon>
        <taxon>Dacrymycetales</taxon>
        <taxon>Dacrymycetaceae</taxon>
        <taxon>Calocera</taxon>
    </lineage>
</organism>
<evidence type="ECO:0000256" key="1">
    <source>
        <dbReference type="SAM" id="MobiDB-lite"/>
    </source>
</evidence>
<dbReference type="STRING" id="1353952.A0A165HF18"/>
<feature type="compositionally biased region" description="Polar residues" evidence="1">
    <location>
        <begin position="49"/>
        <end position="63"/>
    </location>
</feature>
<dbReference type="InParanoid" id="A0A165HF18"/>
<dbReference type="EMBL" id="KV423943">
    <property type="protein sequence ID" value="KZT59211.1"/>
    <property type="molecule type" value="Genomic_DNA"/>
</dbReference>
<dbReference type="OrthoDB" id="2348401at2759"/>
<keyword evidence="2" id="KW-0346">Stress response</keyword>
<name>A0A165HF18_9BASI</name>
<dbReference type="Gene3D" id="6.10.280.100">
    <property type="match status" value="1"/>
</dbReference>
<evidence type="ECO:0000313" key="3">
    <source>
        <dbReference type="Proteomes" id="UP000076842"/>
    </source>
</evidence>
<dbReference type="Proteomes" id="UP000076842">
    <property type="component" value="Unassembled WGS sequence"/>
</dbReference>
<gene>
    <name evidence="2" type="ORF">CALCODRAFT_481789</name>
</gene>
<reference evidence="2 3" key="1">
    <citation type="journal article" date="2016" name="Mol. Biol. Evol.">
        <title>Comparative Genomics of Early-Diverging Mushroom-Forming Fungi Provides Insights into the Origins of Lignocellulose Decay Capabilities.</title>
        <authorList>
            <person name="Nagy L.G."/>
            <person name="Riley R."/>
            <person name="Tritt A."/>
            <person name="Adam C."/>
            <person name="Daum C."/>
            <person name="Floudas D."/>
            <person name="Sun H."/>
            <person name="Yadav J.S."/>
            <person name="Pangilinan J."/>
            <person name="Larsson K.H."/>
            <person name="Matsuura K."/>
            <person name="Barry K."/>
            <person name="Labutti K."/>
            <person name="Kuo R."/>
            <person name="Ohm R.A."/>
            <person name="Bhattacharya S.S."/>
            <person name="Shirouzu T."/>
            <person name="Yoshinaga Y."/>
            <person name="Martin F.M."/>
            <person name="Grigoriev I.V."/>
            <person name="Hibbett D.S."/>
        </authorList>
    </citation>
    <scope>NUCLEOTIDE SEQUENCE [LARGE SCALE GENOMIC DNA]</scope>
    <source>
        <strain evidence="2 3">HHB12733</strain>
    </source>
</reference>
<dbReference type="PIRSF" id="PIRSF002590">
    <property type="entry name" value="HSP9/HSP12_fun"/>
    <property type="match status" value="1"/>
</dbReference>
<dbReference type="AlphaFoldDB" id="A0A165HF18"/>
<dbReference type="Pfam" id="PF04119">
    <property type="entry name" value="HSP9_HSP12"/>
    <property type="match status" value="1"/>
</dbReference>
<feature type="compositionally biased region" description="Basic and acidic residues" evidence="1">
    <location>
        <begin position="1"/>
        <end position="10"/>
    </location>
</feature>
<feature type="region of interest" description="Disordered" evidence="1">
    <location>
        <begin position="1"/>
        <end position="63"/>
    </location>
</feature>
<accession>A0A165HF18</accession>
<keyword evidence="3" id="KW-1185">Reference proteome</keyword>
<sequence length="63" mass="6541">MSDTGRESITDKVSAAVKPDSQKTTTEHFGDAITGKADNAAGKVEGENNKSTLQSISDTLTGK</sequence>